<name>A0ABW1MJ14_9ACTN</name>
<evidence type="ECO:0000259" key="4">
    <source>
        <dbReference type="PROSITE" id="PS51746"/>
    </source>
</evidence>
<gene>
    <name evidence="5" type="ORF">ACFP4F_11560</name>
</gene>
<accession>A0ABW1MJ14</accession>
<protein>
    <submittedName>
        <fullName evidence="5">PP2C family protein-serine/threonine phosphatase</fullName>
        <ecNumber evidence="5">3.1.3.16</ecNumber>
    </submittedName>
</protein>
<dbReference type="CDD" id="cd00130">
    <property type="entry name" value="PAS"/>
    <property type="match status" value="1"/>
</dbReference>
<feature type="compositionally biased region" description="Basic and acidic residues" evidence="2">
    <location>
        <begin position="36"/>
        <end position="52"/>
    </location>
</feature>
<dbReference type="PANTHER" id="PTHR43156">
    <property type="entry name" value="STAGE II SPORULATION PROTEIN E-RELATED"/>
    <property type="match status" value="1"/>
</dbReference>
<dbReference type="SUPFAM" id="SSF55785">
    <property type="entry name" value="PYP-like sensor domain (PAS domain)"/>
    <property type="match status" value="2"/>
</dbReference>
<dbReference type="Gene3D" id="3.30.450.20">
    <property type="entry name" value="PAS domain"/>
    <property type="match status" value="2"/>
</dbReference>
<dbReference type="EMBL" id="JBHSPX010000004">
    <property type="protein sequence ID" value="MFC6063188.1"/>
    <property type="molecule type" value="Genomic_DNA"/>
</dbReference>
<dbReference type="Proteomes" id="UP001596139">
    <property type="component" value="Unassembled WGS sequence"/>
</dbReference>
<dbReference type="Gene3D" id="3.60.40.10">
    <property type="entry name" value="PPM-type phosphatase domain"/>
    <property type="match status" value="1"/>
</dbReference>
<evidence type="ECO:0000256" key="2">
    <source>
        <dbReference type="SAM" id="MobiDB-lite"/>
    </source>
</evidence>
<organism evidence="5 6">
    <name type="scientific">Streptomyces ochraceiscleroticus</name>
    <dbReference type="NCBI Taxonomy" id="47761"/>
    <lineage>
        <taxon>Bacteria</taxon>
        <taxon>Bacillati</taxon>
        <taxon>Actinomycetota</taxon>
        <taxon>Actinomycetes</taxon>
        <taxon>Kitasatosporales</taxon>
        <taxon>Streptomycetaceae</taxon>
        <taxon>Streptomyces</taxon>
    </lineage>
</organism>
<dbReference type="PANTHER" id="PTHR43156:SF2">
    <property type="entry name" value="STAGE II SPORULATION PROTEIN E"/>
    <property type="match status" value="1"/>
</dbReference>
<dbReference type="Pfam" id="PF08447">
    <property type="entry name" value="PAS_3"/>
    <property type="match status" value="1"/>
</dbReference>
<reference evidence="6" key="1">
    <citation type="journal article" date="2019" name="Int. J. Syst. Evol. Microbiol.">
        <title>The Global Catalogue of Microorganisms (GCM) 10K type strain sequencing project: providing services to taxonomists for standard genome sequencing and annotation.</title>
        <authorList>
            <consortium name="The Broad Institute Genomics Platform"/>
            <consortium name="The Broad Institute Genome Sequencing Center for Infectious Disease"/>
            <person name="Wu L."/>
            <person name="Ma J."/>
        </authorList>
    </citation>
    <scope>NUCLEOTIDE SEQUENCE [LARGE SCALE GENOMIC DNA]</scope>
    <source>
        <strain evidence="6">CGMCC 1.15180</strain>
    </source>
</reference>
<dbReference type="InterPro" id="IPR035965">
    <property type="entry name" value="PAS-like_dom_sf"/>
</dbReference>
<dbReference type="InterPro" id="IPR000014">
    <property type="entry name" value="PAS"/>
</dbReference>
<evidence type="ECO:0000259" key="3">
    <source>
        <dbReference type="PROSITE" id="PS50113"/>
    </source>
</evidence>
<evidence type="ECO:0000313" key="5">
    <source>
        <dbReference type="EMBL" id="MFC6063188.1"/>
    </source>
</evidence>
<sequence>MQFARVEELLAKRLGCDEGQAHAYARGLLGPSGDVPRPDRPGSSDAPSREGTVRLGGVPPRDTAELAAARGPAELARRLYGHARPLGATAVLLAVLDMDGVLRMSGVAGASAATVTDWSQVPLRCVLPLARMAVEDQLLWLDDESGEHTLTWVSARSDAPEAPSPVRPRCEPAAEHAVVCVVSVIWPGPVPVPAPGRARLEALTAAAGQRLGGLAALGLPDDDVRAAWLGAVIDAIPAPAALLFPVRGPLGRVMEFTIDRCNAHATALLGRTPEQVTGSRLLDAFPGMGLSGIFDAYVRVLETGVPLHREPFAYEEPFRGALRPAVLSVRAQRVGGGLLVSWCFHDEQARMRAQIDDAERLVHLGWAEWNLVTGDVTWSRRMYDVLGLNPAHGPLPLDTLPEYVAEDDLPAVVAAVRSLSEDGGPVRFEVRTRGSDPPRHVSVNAELVRDSRGRLVAIQGVVQDVSAVRRMEAELAASRREAEDRQLRMAEELQLALLPTVHPTLPGLRVAVRYQPAENCARVGGDWFETVPLPDGRVLIAIGDVSGHGLHAAAQMAQLRNALLGIAHTGADAAEILGCLNLLAFHGHEDSMTATAVVGHFDPDGRTLTWARAGHPQPVLVRGGEAAELDNEDGTTLGATLEPGYGLTTTVLHTGDRVVLYTDGLVERRADRAGDREDLLLAAARQGSDGTPEQHLETLLSVLHTDPEDDTCVIVLHVGVE</sequence>
<comment type="caution">
    <text evidence="5">The sequence shown here is derived from an EMBL/GenBank/DDBJ whole genome shotgun (WGS) entry which is preliminary data.</text>
</comment>
<dbReference type="GO" id="GO:0004722">
    <property type="term" value="F:protein serine/threonine phosphatase activity"/>
    <property type="evidence" value="ECO:0007669"/>
    <property type="project" value="UniProtKB-EC"/>
</dbReference>
<keyword evidence="6" id="KW-1185">Reference proteome</keyword>
<feature type="domain" description="PAC" evidence="3">
    <location>
        <begin position="424"/>
        <end position="477"/>
    </location>
</feature>
<dbReference type="Pfam" id="PF07228">
    <property type="entry name" value="SpoIIE"/>
    <property type="match status" value="1"/>
</dbReference>
<evidence type="ECO:0000313" key="6">
    <source>
        <dbReference type="Proteomes" id="UP001596139"/>
    </source>
</evidence>
<dbReference type="InterPro" id="IPR036457">
    <property type="entry name" value="PPM-type-like_dom_sf"/>
</dbReference>
<feature type="domain" description="PPM-type phosphatase" evidence="4">
    <location>
        <begin position="509"/>
        <end position="718"/>
    </location>
</feature>
<dbReference type="EC" id="3.1.3.16" evidence="5"/>
<dbReference type="SMART" id="SM00331">
    <property type="entry name" value="PP2C_SIG"/>
    <property type="match status" value="1"/>
</dbReference>
<proteinExistence type="predicted"/>
<dbReference type="PROSITE" id="PS51746">
    <property type="entry name" value="PPM_2"/>
    <property type="match status" value="1"/>
</dbReference>
<dbReference type="InterPro" id="IPR001932">
    <property type="entry name" value="PPM-type_phosphatase-like_dom"/>
</dbReference>
<dbReference type="SUPFAM" id="SSF81606">
    <property type="entry name" value="PP2C-like"/>
    <property type="match status" value="1"/>
</dbReference>
<dbReference type="InterPro" id="IPR013655">
    <property type="entry name" value="PAS_fold_3"/>
</dbReference>
<dbReference type="PROSITE" id="PS50113">
    <property type="entry name" value="PAC"/>
    <property type="match status" value="1"/>
</dbReference>
<dbReference type="InterPro" id="IPR000700">
    <property type="entry name" value="PAS-assoc_C"/>
</dbReference>
<dbReference type="InterPro" id="IPR052016">
    <property type="entry name" value="Bact_Sigma-Reg"/>
</dbReference>
<dbReference type="RefSeq" id="WP_051861539.1">
    <property type="nucleotide sequence ID" value="NZ_JBHSPX010000004.1"/>
</dbReference>
<feature type="region of interest" description="Disordered" evidence="2">
    <location>
        <begin position="27"/>
        <end position="60"/>
    </location>
</feature>
<keyword evidence="1 5" id="KW-0378">Hydrolase</keyword>
<evidence type="ECO:0000256" key="1">
    <source>
        <dbReference type="ARBA" id="ARBA00022801"/>
    </source>
</evidence>